<accession>A0A2P2NEX8</accession>
<dbReference type="EMBL" id="GGEC01060554">
    <property type="protein sequence ID" value="MBX41038.1"/>
    <property type="molecule type" value="Transcribed_RNA"/>
</dbReference>
<proteinExistence type="predicted"/>
<name>A0A2P2NEX8_RHIMU</name>
<evidence type="ECO:0000313" key="1">
    <source>
        <dbReference type="EMBL" id="MBX41038.1"/>
    </source>
</evidence>
<dbReference type="AlphaFoldDB" id="A0A2P2NEX8"/>
<protein>
    <submittedName>
        <fullName evidence="1">Uncharacterized protein</fullName>
    </submittedName>
</protein>
<sequence>MRKDFLFWINNGNKFEVILSFFCPWIGSQLPVYLQTNSCQHMSKIDFIT</sequence>
<organism evidence="1">
    <name type="scientific">Rhizophora mucronata</name>
    <name type="common">Asiatic mangrove</name>
    <dbReference type="NCBI Taxonomy" id="61149"/>
    <lineage>
        <taxon>Eukaryota</taxon>
        <taxon>Viridiplantae</taxon>
        <taxon>Streptophyta</taxon>
        <taxon>Embryophyta</taxon>
        <taxon>Tracheophyta</taxon>
        <taxon>Spermatophyta</taxon>
        <taxon>Magnoliopsida</taxon>
        <taxon>eudicotyledons</taxon>
        <taxon>Gunneridae</taxon>
        <taxon>Pentapetalae</taxon>
        <taxon>rosids</taxon>
        <taxon>fabids</taxon>
        <taxon>Malpighiales</taxon>
        <taxon>Rhizophoraceae</taxon>
        <taxon>Rhizophora</taxon>
    </lineage>
</organism>
<reference evidence="1" key="1">
    <citation type="submission" date="2018-02" db="EMBL/GenBank/DDBJ databases">
        <title>Rhizophora mucronata_Transcriptome.</title>
        <authorList>
            <person name="Meera S.P."/>
            <person name="Sreeshan A."/>
            <person name="Augustine A."/>
        </authorList>
    </citation>
    <scope>NUCLEOTIDE SEQUENCE</scope>
    <source>
        <tissue evidence="1">Leaf</tissue>
    </source>
</reference>